<feature type="compositionally biased region" description="Basic and acidic residues" evidence="1">
    <location>
        <begin position="129"/>
        <end position="143"/>
    </location>
</feature>
<accession>A0ABR3I5V8</accession>
<reference evidence="3 4" key="1">
    <citation type="submission" date="2024-06" db="EMBL/GenBank/DDBJ databases">
        <title>A chromosome-level genome assembly of beet webworm, Loxostege sticticalis.</title>
        <authorList>
            <person name="Zhang Y."/>
        </authorList>
    </citation>
    <scope>NUCLEOTIDE SEQUENCE [LARGE SCALE GENOMIC DNA]</scope>
    <source>
        <strain evidence="3">AQ026</strain>
        <tissue evidence="3">Whole body</tissue>
    </source>
</reference>
<evidence type="ECO:0000256" key="2">
    <source>
        <dbReference type="SAM" id="SignalP"/>
    </source>
</evidence>
<feature type="chain" id="PRO_5046734661" evidence="2">
    <location>
        <begin position="20"/>
        <end position="177"/>
    </location>
</feature>
<dbReference type="EMBL" id="JBEUOH010000008">
    <property type="protein sequence ID" value="KAL0884160.1"/>
    <property type="molecule type" value="Genomic_DNA"/>
</dbReference>
<feature type="signal peptide" evidence="2">
    <location>
        <begin position="1"/>
        <end position="19"/>
    </location>
</feature>
<comment type="caution">
    <text evidence="3">The sequence shown here is derived from an EMBL/GenBank/DDBJ whole genome shotgun (WGS) entry which is preliminary data.</text>
</comment>
<organism evidence="3 4">
    <name type="scientific">Loxostege sticticalis</name>
    <name type="common">Beet webworm moth</name>
    <dbReference type="NCBI Taxonomy" id="481309"/>
    <lineage>
        <taxon>Eukaryota</taxon>
        <taxon>Metazoa</taxon>
        <taxon>Ecdysozoa</taxon>
        <taxon>Arthropoda</taxon>
        <taxon>Hexapoda</taxon>
        <taxon>Insecta</taxon>
        <taxon>Pterygota</taxon>
        <taxon>Neoptera</taxon>
        <taxon>Endopterygota</taxon>
        <taxon>Lepidoptera</taxon>
        <taxon>Glossata</taxon>
        <taxon>Ditrysia</taxon>
        <taxon>Pyraloidea</taxon>
        <taxon>Crambidae</taxon>
        <taxon>Pyraustinae</taxon>
        <taxon>Loxostege</taxon>
    </lineage>
</organism>
<evidence type="ECO:0000256" key="1">
    <source>
        <dbReference type="SAM" id="MobiDB-lite"/>
    </source>
</evidence>
<gene>
    <name evidence="3" type="ORF">ABMA27_016168</name>
</gene>
<sequence>MMLLLLLCVVSYNVGLIHADFRSQTTDVFDFVICPESKGNDKARVMFHVRGTICKCEHVVKIPITIPYCMELVSVRVKVDNPDAPPAVHLDEEYHVVTIRYRPKQNSSSTYVVTAKTIPIKDCNENSGDWDKLEQAKKEHEHEHEEEEESEEEEPEEEEYEEEEYEEEEPEEETSEE</sequence>
<evidence type="ECO:0000313" key="4">
    <source>
        <dbReference type="Proteomes" id="UP001549920"/>
    </source>
</evidence>
<feature type="compositionally biased region" description="Acidic residues" evidence="1">
    <location>
        <begin position="144"/>
        <end position="177"/>
    </location>
</feature>
<evidence type="ECO:0000313" key="3">
    <source>
        <dbReference type="EMBL" id="KAL0884160.1"/>
    </source>
</evidence>
<keyword evidence="4" id="KW-1185">Reference proteome</keyword>
<proteinExistence type="predicted"/>
<dbReference type="Proteomes" id="UP001549920">
    <property type="component" value="Unassembled WGS sequence"/>
</dbReference>
<protein>
    <submittedName>
        <fullName evidence="3">Uncharacterized protein</fullName>
    </submittedName>
</protein>
<keyword evidence="2" id="KW-0732">Signal</keyword>
<feature type="region of interest" description="Disordered" evidence="1">
    <location>
        <begin position="123"/>
        <end position="177"/>
    </location>
</feature>
<name>A0ABR3I5V8_LOXSC</name>